<gene>
    <name evidence="6" type="ORF">CBY09_07800</name>
</gene>
<reference evidence="6 7" key="1">
    <citation type="submission" date="2017-07" db="EMBL/GenBank/DDBJ databases">
        <title>Acidovorax KNDSW TSA 6 genome sequence and assembly.</title>
        <authorList>
            <person name="Mayilraj S."/>
        </authorList>
    </citation>
    <scope>NUCLEOTIDE SEQUENCE [LARGE SCALE GENOMIC DNA]</scope>
    <source>
        <strain evidence="6 7">KNDSW-TSA6</strain>
    </source>
</reference>
<keyword evidence="2 4" id="KW-1133">Transmembrane helix</keyword>
<feature type="transmembrane region" description="Helical" evidence="4">
    <location>
        <begin position="370"/>
        <end position="389"/>
    </location>
</feature>
<dbReference type="EMBL" id="NOIG01000005">
    <property type="protein sequence ID" value="OYD50633.1"/>
    <property type="molecule type" value="Genomic_DNA"/>
</dbReference>
<dbReference type="OrthoDB" id="9803985at2"/>
<name>A0A235EPC6_9BURK</name>
<dbReference type="SUPFAM" id="SSF103473">
    <property type="entry name" value="MFS general substrate transporter"/>
    <property type="match status" value="1"/>
</dbReference>
<evidence type="ECO:0000256" key="2">
    <source>
        <dbReference type="ARBA" id="ARBA00022989"/>
    </source>
</evidence>
<dbReference type="AlphaFoldDB" id="A0A235EPC6"/>
<dbReference type="InterPro" id="IPR020846">
    <property type="entry name" value="MFS_dom"/>
</dbReference>
<dbReference type="PROSITE" id="PS50850">
    <property type="entry name" value="MFS"/>
    <property type="match status" value="1"/>
</dbReference>
<dbReference type="CDD" id="cd17370">
    <property type="entry name" value="MFS_MJ1317_like"/>
    <property type="match status" value="1"/>
</dbReference>
<feature type="transmembrane region" description="Helical" evidence="4">
    <location>
        <begin position="306"/>
        <end position="331"/>
    </location>
</feature>
<evidence type="ECO:0000313" key="7">
    <source>
        <dbReference type="Proteomes" id="UP000215441"/>
    </source>
</evidence>
<dbReference type="InterPro" id="IPR036259">
    <property type="entry name" value="MFS_trans_sf"/>
</dbReference>
<evidence type="ECO:0000256" key="3">
    <source>
        <dbReference type="ARBA" id="ARBA00023136"/>
    </source>
</evidence>
<keyword evidence="7" id="KW-1185">Reference proteome</keyword>
<feature type="transmembrane region" description="Helical" evidence="4">
    <location>
        <begin position="35"/>
        <end position="54"/>
    </location>
</feature>
<accession>A0A235EPC6</accession>
<dbReference type="PANTHER" id="PTHR23518">
    <property type="entry name" value="C-METHYLTRANSFERASE"/>
    <property type="match status" value="1"/>
</dbReference>
<dbReference type="InterPro" id="IPR011701">
    <property type="entry name" value="MFS"/>
</dbReference>
<evidence type="ECO:0000256" key="4">
    <source>
        <dbReference type="SAM" id="Phobius"/>
    </source>
</evidence>
<dbReference type="Gene3D" id="1.20.1250.20">
    <property type="entry name" value="MFS general substrate transporter like domains"/>
    <property type="match status" value="1"/>
</dbReference>
<dbReference type="Pfam" id="PF07690">
    <property type="entry name" value="MFS_1"/>
    <property type="match status" value="1"/>
</dbReference>
<sequence>MTPPAAPSKRLPAGIWALGFVSLLMDISSEMIHSLLPVFMVTALGVSMLTVGLIEGAAEGTAMVLKVFSGALSDWWGKRKPLAVLGYGLGALSKPLFALASTAGWVITARLLDRVGKGIRAAPRDALVADLAPPDQRGAAFGLRQSLDTVGAFLGPLLAMGLMLLWANDFRAVFWVAVIPAALCIVVLVCGVKEPERPSGQPRTNPIRSENLRRLGKNYWWVVTLGAVFTLARFSEAFLVLRLQQGGLPLALTPLALVLMSLVFSLGAYPLGKLSDRMNHTTLLAWGLVVLIAADALLAWRGHGIAAWLGIALWGLHMAMTQGLLATMVAVSAPADLRGTAFGMFNLASGVALLVASALAGLLWDQWGASATFLAGGVFSTLALLGVLWHARTEATPPKPPLTQG</sequence>
<keyword evidence="1 4" id="KW-0812">Transmembrane</keyword>
<feature type="domain" description="Major facilitator superfamily (MFS) profile" evidence="5">
    <location>
        <begin position="14"/>
        <end position="395"/>
    </location>
</feature>
<keyword evidence="3 4" id="KW-0472">Membrane</keyword>
<dbReference type="RefSeq" id="WP_094288201.1">
    <property type="nucleotide sequence ID" value="NZ_NOIG01000005.1"/>
</dbReference>
<proteinExistence type="predicted"/>
<organism evidence="6 7">
    <name type="scientific">Acidovorax kalamii</name>
    <dbReference type="NCBI Taxonomy" id="2004485"/>
    <lineage>
        <taxon>Bacteria</taxon>
        <taxon>Pseudomonadati</taxon>
        <taxon>Pseudomonadota</taxon>
        <taxon>Betaproteobacteria</taxon>
        <taxon>Burkholderiales</taxon>
        <taxon>Comamonadaceae</taxon>
        <taxon>Acidovorax</taxon>
    </lineage>
</organism>
<protein>
    <submittedName>
        <fullName evidence="6">MFS transporter</fullName>
    </submittedName>
</protein>
<dbReference type="Proteomes" id="UP000215441">
    <property type="component" value="Unassembled WGS sequence"/>
</dbReference>
<feature type="transmembrane region" description="Helical" evidence="4">
    <location>
        <begin position="247"/>
        <end position="271"/>
    </location>
</feature>
<comment type="caution">
    <text evidence="6">The sequence shown here is derived from an EMBL/GenBank/DDBJ whole genome shotgun (WGS) entry which is preliminary data.</text>
</comment>
<evidence type="ECO:0000256" key="1">
    <source>
        <dbReference type="ARBA" id="ARBA00022692"/>
    </source>
</evidence>
<feature type="transmembrane region" description="Helical" evidence="4">
    <location>
        <begin position="84"/>
        <end position="107"/>
    </location>
</feature>
<evidence type="ECO:0000313" key="6">
    <source>
        <dbReference type="EMBL" id="OYD50633.1"/>
    </source>
</evidence>
<dbReference type="GO" id="GO:0022857">
    <property type="term" value="F:transmembrane transporter activity"/>
    <property type="evidence" value="ECO:0007669"/>
    <property type="project" value="InterPro"/>
</dbReference>
<evidence type="ECO:0000259" key="5">
    <source>
        <dbReference type="PROSITE" id="PS50850"/>
    </source>
</evidence>
<feature type="transmembrane region" description="Helical" evidence="4">
    <location>
        <begin position="147"/>
        <end position="166"/>
    </location>
</feature>
<feature type="transmembrane region" description="Helical" evidence="4">
    <location>
        <begin position="343"/>
        <end position="364"/>
    </location>
</feature>
<feature type="transmembrane region" description="Helical" evidence="4">
    <location>
        <begin position="218"/>
        <end position="241"/>
    </location>
</feature>
<dbReference type="PANTHER" id="PTHR23518:SF2">
    <property type="entry name" value="MAJOR FACILITATOR SUPERFAMILY TRANSPORTER"/>
    <property type="match status" value="1"/>
</dbReference>
<feature type="transmembrane region" description="Helical" evidence="4">
    <location>
        <begin position="283"/>
        <end position="300"/>
    </location>
</feature>
<feature type="transmembrane region" description="Helical" evidence="4">
    <location>
        <begin position="172"/>
        <end position="192"/>
    </location>
</feature>